<evidence type="ECO:0000313" key="24">
    <source>
        <dbReference type="EMBL" id="KAG9332147.1"/>
    </source>
</evidence>
<keyword evidence="11" id="KW-0498">Mitosis</keyword>
<name>A0A8T2N6N4_9TELE</name>
<dbReference type="Pfam" id="PF08573">
    <property type="entry name" value="SAE2"/>
    <property type="match status" value="1"/>
</dbReference>
<evidence type="ECO:0000256" key="13">
    <source>
        <dbReference type="ARBA" id="ARBA00022833"/>
    </source>
</evidence>
<feature type="compositionally biased region" description="Acidic residues" evidence="21">
    <location>
        <begin position="669"/>
        <end position="678"/>
    </location>
</feature>
<comment type="similarity">
    <text evidence="3">Belongs to the COM1/SAE2/CtIP family.</text>
</comment>
<evidence type="ECO:0000256" key="11">
    <source>
        <dbReference type="ARBA" id="ARBA00022776"/>
    </source>
</evidence>
<feature type="compositionally biased region" description="Polar residues" evidence="21">
    <location>
        <begin position="16"/>
        <end position="26"/>
    </location>
</feature>
<evidence type="ECO:0000256" key="12">
    <source>
        <dbReference type="ARBA" id="ARBA00022801"/>
    </source>
</evidence>
<keyword evidence="7" id="KW-0132">Cell division</keyword>
<evidence type="ECO:0000256" key="14">
    <source>
        <dbReference type="ARBA" id="ARBA00023054"/>
    </source>
</evidence>
<organism evidence="24 25">
    <name type="scientific">Albula glossodonta</name>
    <name type="common">roundjaw bonefish</name>
    <dbReference type="NCBI Taxonomy" id="121402"/>
    <lineage>
        <taxon>Eukaryota</taxon>
        <taxon>Metazoa</taxon>
        <taxon>Chordata</taxon>
        <taxon>Craniata</taxon>
        <taxon>Vertebrata</taxon>
        <taxon>Euteleostomi</taxon>
        <taxon>Actinopterygii</taxon>
        <taxon>Neopterygii</taxon>
        <taxon>Teleostei</taxon>
        <taxon>Albuliformes</taxon>
        <taxon>Albulidae</taxon>
        <taxon>Albula</taxon>
    </lineage>
</organism>
<evidence type="ECO:0000256" key="7">
    <source>
        <dbReference type="ARBA" id="ARBA00022618"/>
    </source>
</evidence>
<keyword evidence="17" id="KW-0539">Nucleus</keyword>
<evidence type="ECO:0000256" key="3">
    <source>
        <dbReference type="ARBA" id="ARBA00007496"/>
    </source>
</evidence>
<feature type="region of interest" description="Disordered" evidence="21">
    <location>
        <begin position="296"/>
        <end position="332"/>
    </location>
</feature>
<evidence type="ECO:0000256" key="16">
    <source>
        <dbReference type="ARBA" id="ARBA00023204"/>
    </source>
</evidence>
<dbReference type="GO" id="GO:0051301">
    <property type="term" value="P:cell division"/>
    <property type="evidence" value="ECO:0007669"/>
    <property type="project" value="UniProtKB-KW"/>
</dbReference>
<evidence type="ECO:0000256" key="9">
    <source>
        <dbReference type="ARBA" id="ARBA00022759"/>
    </source>
</evidence>
<feature type="region of interest" description="Disordered" evidence="21">
    <location>
        <begin position="346"/>
        <end position="365"/>
    </location>
</feature>
<evidence type="ECO:0000256" key="1">
    <source>
        <dbReference type="ARBA" id="ARBA00004123"/>
    </source>
</evidence>
<keyword evidence="19" id="KW-0131">Cell cycle</keyword>
<feature type="region of interest" description="Disordered" evidence="21">
    <location>
        <begin position="1"/>
        <end position="46"/>
    </location>
</feature>
<sequence>MQAGLITSPCEGDTVPLSQVGGNTDAQADKMSNSGVSGSSPNSAVAMETPSDLFKELWARLKECHDMEVQGLQVKINKLKKERCLDAQRLEEFYSKNQQLREQQKALQDNVKVLEDRLRAGLCDRCAVTEEHMRKKQVEFESVRQQNLRLITELMNERNSLQSENRKLSEELEQLRVSGAVSPKTPHPEDGVIPDSPVQQLSLSTVNRMRRKKENKHVRYAEKPTLLSGASSSSADHRTGIYLLRSCGRDNGVLVAETCELDVSQITSSTEKWEGAGVTVVAETCQMADMVSHDVDDPITSQASSNSQRVSLAANQNSPRQASMSPDFSSDEDKLLLRGASPVFGKSATSLKHPKTPENGSPSFLRHFKLGPREKIGPSAEGIPRIAPLKLCASARQPSLNGERAGRGGIQDQSALRQPGLDSRQRKEAGDCESGSGSDKPLDLSDHEPSRPQPGMHSGALRQATLPELQSSRHSPALALLTAHNGGSSEEQGDPCLKEALSMSHSGQDQHQHPAVFKLPSTPPQSKTLTSHLFDMQAPEAAEPVRKKSRLVSKDSEQTSVLQLNPCARVRSSPPLEEDDLTAVTDDQPWSSDTDHEVGHIPADCQLDAHQPKEGTMDMDCTFVSPSVLLKGLRQNNHNAPSIDIGQKANDSLAEIFDRSVYGEYESCPQEEEEESDLEKDTQPNESEEEEPLDMSDEKAQTPPNQAVVKPEANHDHRGNASYAHVAVVRGKEERRKLKGHTCKECEIYYADLPEAERQRKLSACSRHRFRYIPPSTPENFWEVGFPSTQTCVERGYIKEENEPDPRVRRRRPYNAMFSPKSKEQKT</sequence>
<dbReference type="GO" id="GO:0003684">
    <property type="term" value="F:damaged DNA binding"/>
    <property type="evidence" value="ECO:0007669"/>
    <property type="project" value="TreeGrafter"/>
</dbReference>
<keyword evidence="6" id="KW-0597">Phosphoprotein</keyword>
<feature type="coiled-coil region" evidence="20">
    <location>
        <begin position="151"/>
        <end position="178"/>
    </location>
</feature>
<keyword evidence="8" id="KW-0540">Nuclease</keyword>
<evidence type="ECO:0000259" key="23">
    <source>
        <dbReference type="Pfam" id="PF10482"/>
    </source>
</evidence>
<feature type="compositionally biased region" description="Polar residues" evidence="21">
    <location>
        <begin position="299"/>
        <end position="328"/>
    </location>
</feature>
<feature type="compositionally biased region" description="Basic and acidic residues" evidence="21">
    <location>
        <begin position="440"/>
        <end position="450"/>
    </location>
</feature>
<evidence type="ECO:0000256" key="17">
    <source>
        <dbReference type="ARBA" id="ARBA00023242"/>
    </source>
</evidence>
<feature type="domain" description="DNA endonuclease activator Ctp1 C-terminal" evidence="22">
    <location>
        <begin position="754"/>
        <end position="790"/>
    </location>
</feature>
<evidence type="ECO:0000256" key="6">
    <source>
        <dbReference type="ARBA" id="ARBA00022553"/>
    </source>
</evidence>
<dbReference type="PANTHER" id="PTHR15107:SF4">
    <property type="entry name" value="DNA ENDONUCLEASE RBBP8"/>
    <property type="match status" value="1"/>
</dbReference>
<feature type="compositionally biased region" description="Low complexity" evidence="21">
    <location>
        <begin position="32"/>
        <end position="46"/>
    </location>
</feature>
<dbReference type="Pfam" id="PF10482">
    <property type="entry name" value="CtIP_N"/>
    <property type="match status" value="1"/>
</dbReference>
<evidence type="ECO:0000256" key="4">
    <source>
        <dbReference type="ARBA" id="ARBA00020680"/>
    </source>
</evidence>
<evidence type="ECO:0000256" key="5">
    <source>
        <dbReference type="ARBA" id="ARBA00022454"/>
    </source>
</evidence>
<evidence type="ECO:0000256" key="21">
    <source>
        <dbReference type="SAM" id="MobiDB-lite"/>
    </source>
</evidence>
<dbReference type="GO" id="GO:0005634">
    <property type="term" value="C:nucleus"/>
    <property type="evidence" value="ECO:0007669"/>
    <property type="project" value="UniProtKB-SubCell"/>
</dbReference>
<keyword evidence="14 20" id="KW-0175">Coiled coil</keyword>
<dbReference type="InterPro" id="IPR033316">
    <property type="entry name" value="RBBP8-like"/>
</dbReference>
<keyword evidence="15" id="KW-0238">DNA-binding</keyword>
<evidence type="ECO:0000259" key="22">
    <source>
        <dbReference type="Pfam" id="PF08573"/>
    </source>
</evidence>
<evidence type="ECO:0000256" key="15">
    <source>
        <dbReference type="ARBA" id="ARBA00023125"/>
    </source>
</evidence>
<keyword evidence="5" id="KW-0158">Chromosome</keyword>
<keyword evidence="18" id="KW-0469">Meiosis</keyword>
<gene>
    <name evidence="24" type="ORF">JZ751_015775</name>
</gene>
<dbReference type="GO" id="GO:0004519">
    <property type="term" value="F:endonuclease activity"/>
    <property type="evidence" value="ECO:0007669"/>
    <property type="project" value="UniProtKB-KW"/>
</dbReference>
<proteinExistence type="inferred from homology"/>
<dbReference type="InterPro" id="IPR013882">
    <property type="entry name" value="Ctp1_C"/>
</dbReference>
<evidence type="ECO:0000256" key="18">
    <source>
        <dbReference type="ARBA" id="ARBA00023254"/>
    </source>
</evidence>
<dbReference type="GO" id="GO:0016787">
    <property type="term" value="F:hydrolase activity"/>
    <property type="evidence" value="ECO:0007669"/>
    <property type="project" value="UniProtKB-KW"/>
</dbReference>
<dbReference type="EMBL" id="JAFBMS010000253">
    <property type="protein sequence ID" value="KAG9332147.1"/>
    <property type="molecule type" value="Genomic_DNA"/>
</dbReference>
<feature type="region of interest" description="Disordered" evidence="21">
    <location>
        <begin position="666"/>
        <end position="719"/>
    </location>
</feature>
<feature type="region of interest" description="Disordered" evidence="21">
    <location>
        <begin position="540"/>
        <end position="560"/>
    </location>
</feature>
<dbReference type="GO" id="GO:0005694">
    <property type="term" value="C:chromosome"/>
    <property type="evidence" value="ECO:0007669"/>
    <property type="project" value="UniProtKB-SubCell"/>
</dbReference>
<feature type="region of interest" description="Disordered" evidence="21">
    <location>
        <begin position="399"/>
        <end position="506"/>
    </location>
</feature>
<evidence type="ECO:0000256" key="10">
    <source>
        <dbReference type="ARBA" id="ARBA00022763"/>
    </source>
</evidence>
<keyword evidence="16" id="KW-0234">DNA repair</keyword>
<dbReference type="GO" id="GO:0010792">
    <property type="term" value="P:DNA double-strand break processing involved in repair via single-strand annealing"/>
    <property type="evidence" value="ECO:0007669"/>
    <property type="project" value="TreeGrafter"/>
</dbReference>
<feature type="region of interest" description="Disordered" evidence="21">
    <location>
        <begin position="799"/>
        <end position="827"/>
    </location>
</feature>
<keyword evidence="10" id="KW-0227">DNA damage</keyword>
<evidence type="ECO:0000256" key="2">
    <source>
        <dbReference type="ARBA" id="ARBA00004286"/>
    </source>
</evidence>
<dbReference type="AlphaFoldDB" id="A0A8T2N6N4"/>
<evidence type="ECO:0000256" key="20">
    <source>
        <dbReference type="SAM" id="Coils"/>
    </source>
</evidence>
<keyword evidence="13" id="KW-0862">Zinc</keyword>
<evidence type="ECO:0000256" key="8">
    <source>
        <dbReference type="ARBA" id="ARBA00022722"/>
    </source>
</evidence>
<reference evidence="24" key="1">
    <citation type="thesis" date="2021" institute="BYU ScholarsArchive" country="Provo, UT, USA">
        <title>Applications of and Algorithms for Genome Assembly and Genomic Analyses with an Emphasis on Marine Teleosts.</title>
        <authorList>
            <person name="Pickett B.D."/>
        </authorList>
    </citation>
    <scope>NUCLEOTIDE SEQUENCE</scope>
    <source>
        <strain evidence="24">HI-2016</strain>
    </source>
</reference>
<feature type="coiled-coil region" evidence="20">
    <location>
        <begin position="62"/>
        <end position="117"/>
    </location>
</feature>
<comment type="caution">
    <text evidence="24">The sequence shown here is derived from an EMBL/GenBank/DDBJ whole genome shotgun (WGS) entry which is preliminary data.</text>
</comment>
<evidence type="ECO:0000256" key="19">
    <source>
        <dbReference type="ARBA" id="ARBA00023306"/>
    </source>
</evidence>
<comment type="subcellular location">
    <subcellularLocation>
        <location evidence="2">Chromosome</location>
    </subcellularLocation>
    <subcellularLocation>
        <location evidence="1">Nucleus</location>
    </subcellularLocation>
</comment>
<protein>
    <recommendedName>
        <fullName evidence="4">DNA endonuclease RBBP8</fullName>
    </recommendedName>
</protein>
<feature type="compositionally biased region" description="Acidic residues" evidence="21">
    <location>
        <begin position="686"/>
        <end position="695"/>
    </location>
</feature>
<evidence type="ECO:0000313" key="25">
    <source>
        <dbReference type="Proteomes" id="UP000824540"/>
    </source>
</evidence>
<dbReference type="InterPro" id="IPR019518">
    <property type="entry name" value="CtIP_N"/>
</dbReference>
<keyword evidence="25" id="KW-1185">Reference proteome</keyword>
<dbReference type="Proteomes" id="UP000824540">
    <property type="component" value="Unassembled WGS sequence"/>
</dbReference>
<dbReference type="PANTHER" id="PTHR15107">
    <property type="entry name" value="RETINOBLASTOMA BINDING PROTEIN 8"/>
    <property type="match status" value="1"/>
</dbReference>
<keyword evidence="9" id="KW-0255">Endonuclease</keyword>
<dbReference type="OrthoDB" id="5801062at2759"/>
<keyword evidence="12" id="KW-0378">Hydrolase</keyword>
<feature type="domain" description="DNA endonuclease Ctp1 N-terminal" evidence="23">
    <location>
        <begin position="54"/>
        <end position="173"/>
    </location>
</feature>
<dbReference type="GO" id="GO:0051321">
    <property type="term" value="P:meiotic cell cycle"/>
    <property type="evidence" value="ECO:0007669"/>
    <property type="project" value="UniProtKB-KW"/>
</dbReference>
<accession>A0A8T2N6N4</accession>